<dbReference type="AlphaFoldDB" id="A0A7J5DMY8"/>
<name>A0A7J5DMY8_9ACTN</name>
<dbReference type="EMBL" id="WBKG01000002">
    <property type="protein sequence ID" value="KAB1990115.1"/>
    <property type="molecule type" value="Genomic_DNA"/>
</dbReference>
<evidence type="ECO:0000313" key="3">
    <source>
        <dbReference type="Proteomes" id="UP000442990"/>
    </source>
</evidence>
<evidence type="ECO:0000256" key="1">
    <source>
        <dbReference type="SAM" id="MobiDB-lite"/>
    </source>
</evidence>
<feature type="compositionally biased region" description="Low complexity" evidence="1">
    <location>
        <begin position="33"/>
        <end position="73"/>
    </location>
</feature>
<gene>
    <name evidence="2" type="ORF">F8144_03360</name>
</gene>
<keyword evidence="3" id="KW-1185">Reference proteome</keyword>
<sequence length="285" mass="29519">MNNGNTVVHRSNWPWRVAASVAAATVVLGGCSSESGGKAAGPSSSAPPKSAAASGSPSAAASASSPGGDASPGTPFEADPAKVPGTKSRAKALAAAVALKPQEWGAGFRAQQQAVSAPGTVALLNEQCRWERRALPKGVLGSLSRYSEIPAAGGKGELKVSAAVTVHTTVRDADEQLATTLEEPLRCRQQQVRTDEWISGLISNAMPYGQGNNTYSDDQVVEMGKYLTGKIQQTYYWHVTRLGTVTLAVSVKGAKGYSDKELATYAGNADASMLTRLKSELGGNN</sequence>
<evidence type="ECO:0008006" key="4">
    <source>
        <dbReference type="Google" id="ProtNLM"/>
    </source>
</evidence>
<dbReference type="Proteomes" id="UP000442990">
    <property type="component" value="Unassembled WGS sequence"/>
</dbReference>
<reference evidence="2 3" key="1">
    <citation type="submission" date="2019-09" db="EMBL/GenBank/DDBJ databases">
        <title>Isolation and identification of active actinomycetes.</title>
        <authorList>
            <person name="Yu Z."/>
            <person name="Han C."/>
            <person name="Yu B."/>
        </authorList>
    </citation>
    <scope>NUCLEOTIDE SEQUENCE [LARGE SCALE GENOMIC DNA]</scope>
    <source>
        <strain evidence="2 3">NEAU-H2</strain>
    </source>
</reference>
<feature type="region of interest" description="Disordered" evidence="1">
    <location>
        <begin position="33"/>
        <end position="87"/>
    </location>
</feature>
<evidence type="ECO:0000313" key="2">
    <source>
        <dbReference type="EMBL" id="KAB1990115.1"/>
    </source>
</evidence>
<accession>A0A7J5DMY8</accession>
<organism evidence="2 3">
    <name type="scientific">Streptomyces triticiradicis</name>
    <dbReference type="NCBI Taxonomy" id="2651189"/>
    <lineage>
        <taxon>Bacteria</taxon>
        <taxon>Bacillati</taxon>
        <taxon>Actinomycetota</taxon>
        <taxon>Actinomycetes</taxon>
        <taxon>Kitasatosporales</taxon>
        <taxon>Streptomycetaceae</taxon>
        <taxon>Streptomyces</taxon>
    </lineage>
</organism>
<proteinExistence type="predicted"/>
<protein>
    <recommendedName>
        <fullName evidence="4">Sensor domain-containing protein</fullName>
    </recommendedName>
</protein>
<comment type="caution">
    <text evidence="2">The sequence shown here is derived from an EMBL/GenBank/DDBJ whole genome shotgun (WGS) entry which is preliminary data.</text>
</comment>